<keyword evidence="1" id="KW-0472">Membrane</keyword>
<evidence type="ECO:0000259" key="2">
    <source>
        <dbReference type="Pfam" id="PF13490"/>
    </source>
</evidence>
<dbReference type="RefSeq" id="WP_120188402.1">
    <property type="nucleotide sequence ID" value="NZ_MCHY01000006.1"/>
</dbReference>
<proteinExistence type="predicted"/>
<feature type="domain" description="Putative zinc-finger" evidence="2">
    <location>
        <begin position="3"/>
        <end position="37"/>
    </location>
</feature>
<feature type="transmembrane region" description="Helical" evidence="1">
    <location>
        <begin position="190"/>
        <end position="209"/>
    </location>
</feature>
<evidence type="ECO:0000313" key="4">
    <source>
        <dbReference type="Proteomes" id="UP000284219"/>
    </source>
</evidence>
<keyword evidence="1" id="KW-1133">Transmembrane helix</keyword>
<accession>A0A419SN59</accession>
<dbReference type="AlphaFoldDB" id="A0A419SN59"/>
<dbReference type="Proteomes" id="UP000284219">
    <property type="component" value="Unassembled WGS sequence"/>
</dbReference>
<dbReference type="EMBL" id="MCHY01000006">
    <property type="protein sequence ID" value="RKD25728.1"/>
    <property type="molecule type" value="Genomic_DNA"/>
</dbReference>
<dbReference type="OrthoDB" id="2679416at2"/>
<name>A0A419SN59_9BACL</name>
<organism evidence="3 4">
    <name type="scientific">Ammoniphilus oxalaticus</name>
    <dbReference type="NCBI Taxonomy" id="66863"/>
    <lineage>
        <taxon>Bacteria</taxon>
        <taxon>Bacillati</taxon>
        <taxon>Bacillota</taxon>
        <taxon>Bacilli</taxon>
        <taxon>Bacillales</taxon>
        <taxon>Paenibacillaceae</taxon>
        <taxon>Aneurinibacillus group</taxon>
        <taxon>Ammoniphilus</taxon>
    </lineage>
</organism>
<dbReference type="Pfam" id="PF13490">
    <property type="entry name" value="zf-HC2"/>
    <property type="match status" value="1"/>
</dbReference>
<comment type="caution">
    <text evidence="3">The sequence shown here is derived from an EMBL/GenBank/DDBJ whole genome shotgun (WGS) entry which is preliminary data.</text>
</comment>
<gene>
    <name evidence="3" type="ORF">BEP19_01945</name>
</gene>
<keyword evidence="1" id="KW-0812">Transmembrane</keyword>
<dbReference type="InterPro" id="IPR027383">
    <property type="entry name" value="Znf_put"/>
</dbReference>
<sequence>MRCSDAVHLMAGYVEQTLPEHSMRAMKHHLRICENCRMESVIWKESSVLFNMGFADESRPAKVDGLESSVTAEGVMARLAKEERWSFPITRRVFRLPPSMKRWVTTLSILFMLVFGLLMYATLEADRGIVVDGDWQQLTASNVVLSIDQLSASSKQPEPAAKKDIRYHMIAGVGDPLQFNRYREATAPNVGLVGGFLGIMITVVSMSWLSRTG</sequence>
<keyword evidence="4" id="KW-1185">Reference proteome</keyword>
<evidence type="ECO:0000256" key="1">
    <source>
        <dbReference type="SAM" id="Phobius"/>
    </source>
</evidence>
<evidence type="ECO:0000313" key="3">
    <source>
        <dbReference type="EMBL" id="RKD25728.1"/>
    </source>
</evidence>
<protein>
    <recommendedName>
        <fullName evidence="2">Putative zinc-finger domain-containing protein</fullName>
    </recommendedName>
</protein>
<reference evidence="3 4" key="1">
    <citation type="submission" date="2016-08" db="EMBL/GenBank/DDBJ databases">
        <title>Novel Firmicute Genomes.</title>
        <authorList>
            <person name="Poppleton D.I."/>
            <person name="Gribaldo S."/>
        </authorList>
    </citation>
    <scope>NUCLEOTIDE SEQUENCE [LARGE SCALE GENOMIC DNA]</scope>
    <source>
        <strain evidence="3 4">RAOx-1</strain>
    </source>
</reference>
<feature type="transmembrane region" description="Helical" evidence="1">
    <location>
        <begin position="103"/>
        <end position="123"/>
    </location>
</feature>